<sequence length="600" mass="64217">MKFPRILKVASAAFLLLSSGLSAVADPRLGLSVKGGNSDLRDEIIAVLSTRSLLVEGETEPQGLIAAAQADYRRILAALYAEGYYGPVVSIRLDGREAAEMSPFAVPTQVGRIDVIVDPGPLFRFGRTEIAPLAPRTALPEGFRRGATARVPVIEEAGTAAIERWRELGFAKTEVTGQRITATHPARQIDVGIGLNPGRKLRFGNLIPRGNQRVRTDRIIEIAGLPRGETFHPDEVDKASTRLQRTGAFRSVALTEALVANRDGTLDINAELVEAKRRRLGVGAELTTLEGATLSAFWLHRNLLGGAERLRFDGEISNIGLGGDNGVDYRLSVLYGRPGTFNPDTDLYIRAALEHEDEPLYLSDSFEIEGGVTRIVNEEYKFQAGLGLLYSHTEDDIGIRDFTLLTLPFSGTLDRRDNDLDPKNGYYLNVDLTPFVGVDGSGAGARLYADARGYRSFGEAEKITLAGRLQVGSVMGTDVAETVPDYLFYSGGGGTVRGQPYQSLGVTLPAGEEIGGASFVGASVELRGQVSEKIQLVGFYDFGLVGAESMPGSDGESHAGAGIGIRYQTGLGPIRLDVATPVGGDTGDGVELYIGIGQAF</sequence>
<dbReference type="Gene3D" id="2.40.160.50">
    <property type="entry name" value="membrane protein fhac: a member of the omp85/tpsb transporter family"/>
    <property type="match status" value="1"/>
</dbReference>
<evidence type="ECO:0000256" key="1">
    <source>
        <dbReference type="ARBA" id="ARBA00004370"/>
    </source>
</evidence>
<keyword evidence="2" id="KW-0472">Membrane</keyword>
<reference evidence="6" key="1">
    <citation type="submission" date="2016-11" db="EMBL/GenBank/DDBJ databases">
        <authorList>
            <person name="Varghese N."/>
            <person name="Submissions S."/>
        </authorList>
    </citation>
    <scope>NUCLEOTIDE SEQUENCE [LARGE SCALE GENOMIC DNA]</scope>
    <source>
        <strain evidence="6">DSM 29440</strain>
    </source>
</reference>
<keyword evidence="6" id="KW-1185">Reference proteome</keyword>
<dbReference type="InterPro" id="IPR000184">
    <property type="entry name" value="Bac_surfAg_D15"/>
</dbReference>
<name>A0A1N6E5R6_9RHOB</name>
<evidence type="ECO:0000313" key="5">
    <source>
        <dbReference type="EMBL" id="SIN78336.1"/>
    </source>
</evidence>
<evidence type="ECO:0000256" key="2">
    <source>
        <dbReference type="ARBA" id="ARBA00023136"/>
    </source>
</evidence>
<feature type="chain" id="PRO_5012229953" evidence="3">
    <location>
        <begin position="26"/>
        <end position="600"/>
    </location>
</feature>
<dbReference type="RefSeq" id="WP_245794334.1">
    <property type="nucleotide sequence ID" value="NZ_FSRL01000001.1"/>
</dbReference>
<feature type="signal peptide" evidence="3">
    <location>
        <begin position="1"/>
        <end position="25"/>
    </location>
</feature>
<evidence type="ECO:0000259" key="4">
    <source>
        <dbReference type="Pfam" id="PF01103"/>
    </source>
</evidence>
<protein>
    <submittedName>
        <fullName evidence="5">Autotransporter secretion outer membrane protein TamA</fullName>
    </submittedName>
</protein>
<dbReference type="EMBL" id="FSRL01000001">
    <property type="protein sequence ID" value="SIN78336.1"/>
    <property type="molecule type" value="Genomic_DNA"/>
</dbReference>
<accession>A0A1N6E5R6</accession>
<comment type="subcellular location">
    <subcellularLocation>
        <location evidence="1">Membrane</location>
    </subcellularLocation>
</comment>
<dbReference type="Gene3D" id="3.10.20.310">
    <property type="entry name" value="membrane protein fhac"/>
    <property type="match status" value="1"/>
</dbReference>
<feature type="domain" description="Bacterial surface antigen (D15)" evidence="4">
    <location>
        <begin position="302"/>
        <end position="600"/>
    </location>
</feature>
<gene>
    <name evidence="5" type="ORF">SAMN05444002_0362</name>
</gene>
<dbReference type="Pfam" id="PF01103">
    <property type="entry name" value="Omp85"/>
    <property type="match status" value="1"/>
</dbReference>
<organism evidence="5 6">
    <name type="scientific">Vannielia litorea</name>
    <dbReference type="NCBI Taxonomy" id="1217970"/>
    <lineage>
        <taxon>Bacteria</taxon>
        <taxon>Pseudomonadati</taxon>
        <taxon>Pseudomonadota</taxon>
        <taxon>Alphaproteobacteria</taxon>
        <taxon>Rhodobacterales</taxon>
        <taxon>Paracoccaceae</taxon>
        <taxon>Vannielia</taxon>
    </lineage>
</organism>
<evidence type="ECO:0000313" key="6">
    <source>
        <dbReference type="Proteomes" id="UP000184932"/>
    </source>
</evidence>
<dbReference type="STRING" id="1217970.SAMN05444002_0362"/>
<proteinExistence type="predicted"/>
<dbReference type="GO" id="GO:0019867">
    <property type="term" value="C:outer membrane"/>
    <property type="evidence" value="ECO:0007669"/>
    <property type="project" value="InterPro"/>
</dbReference>
<keyword evidence="3" id="KW-0732">Signal</keyword>
<dbReference type="Proteomes" id="UP000184932">
    <property type="component" value="Unassembled WGS sequence"/>
</dbReference>
<evidence type="ECO:0000256" key="3">
    <source>
        <dbReference type="SAM" id="SignalP"/>
    </source>
</evidence>
<dbReference type="AlphaFoldDB" id="A0A1N6E5R6"/>